<dbReference type="GeneID" id="27724036"/>
<comment type="caution">
    <text evidence="1">The sequence shown here is derived from an EMBL/GenBank/DDBJ whole genome shotgun (WGS) entry which is preliminary data.</text>
</comment>
<dbReference type="Pfam" id="PF12006">
    <property type="entry name" value="DUF3500"/>
    <property type="match status" value="1"/>
</dbReference>
<evidence type="ECO:0008006" key="3">
    <source>
        <dbReference type="Google" id="ProtNLM"/>
    </source>
</evidence>
<dbReference type="KEGG" id="sapo:SAPIO_CDS4964"/>
<sequence>MESAYRQHLPKEGWSERQGLDISDPYIYSEKVINGPSFQAIWNGWKENLAAGFYGITSNGVKRGGLYRLQDEGAPTQEIVDAATAVIASLSPGEKSAAVRDLESEDCVHLEQLQQAKVDLIIALLKKSFSDKGFAKIAGAMKTNKFLGPDKGIEICAKEGELGLELMQSLPPDLQRKAQTYANLHDDAMPDGRWNLADQRHLAGAFQDNRVIPYEGVVASDMDCENQQKLMAVVEAFLALLPPKPLEARLKQIRAWLPETYFSWIGGYGPEDPFYYRIQSPVALFEFDHHSSVFLTNREPAKYHIHTVQRIPNGNDYGMELKSLATKP</sequence>
<dbReference type="PANTHER" id="PTHR37489">
    <property type="entry name" value="DUF3500 DOMAIN-CONTAINING PROTEIN"/>
    <property type="match status" value="1"/>
</dbReference>
<dbReference type="PANTHER" id="PTHR37489:SF1">
    <property type="entry name" value="DUF3500 DOMAIN-CONTAINING PROTEIN"/>
    <property type="match status" value="1"/>
</dbReference>
<evidence type="ECO:0000313" key="1">
    <source>
        <dbReference type="EMBL" id="KEZ43091.1"/>
    </source>
</evidence>
<dbReference type="InterPro" id="IPR021889">
    <property type="entry name" value="DUF3500"/>
</dbReference>
<accession>A0A084G6X9</accession>
<protein>
    <recommendedName>
        <fullName evidence="3">DUF3500 domain-containing protein</fullName>
    </recommendedName>
</protein>
<dbReference type="RefSeq" id="XP_016642890.1">
    <property type="nucleotide sequence ID" value="XM_016787388.1"/>
</dbReference>
<reference evidence="1 2" key="1">
    <citation type="journal article" date="2014" name="Genome Announc.">
        <title>Draft genome sequence of the pathogenic fungus Scedosporium apiospermum.</title>
        <authorList>
            <person name="Vandeputte P."/>
            <person name="Ghamrawi S."/>
            <person name="Rechenmann M."/>
            <person name="Iltis A."/>
            <person name="Giraud S."/>
            <person name="Fleury M."/>
            <person name="Thornton C."/>
            <person name="Delhaes L."/>
            <person name="Meyer W."/>
            <person name="Papon N."/>
            <person name="Bouchara J.P."/>
        </authorList>
    </citation>
    <scope>NUCLEOTIDE SEQUENCE [LARGE SCALE GENOMIC DNA]</scope>
    <source>
        <strain evidence="1 2">IHEM 14462</strain>
    </source>
</reference>
<proteinExistence type="predicted"/>
<dbReference type="OrthoDB" id="4539697at2759"/>
<keyword evidence="2" id="KW-1185">Reference proteome</keyword>
<dbReference type="Proteomes" id="UP000028545">
    <property type="component" value="Unassembled WGS sequence"/>
</dbReference>
<name>A0A084G6X9_PSEDA</name>
<dbReference type="HOGENOM" id="CLU_033093_2_1_1"/>
<dbReference type="AlphaFoldDB" id="A0A084G6X9"/>
<dbReference type="VEuPathDB" id="FungiDB:SAPIO_CDS4964"/>
<evidence type="ECO:0000313" key="2">
    <source>
        <dbReference type="Proteomes" id="UP000028545"/>
    </source>
</evidence>
<organism evidence="1 2">
    <name type="scientific">Pseudallescheria apiosperma</name>
    <name type="common">Scedosporium apiospermum</name>
    <dbReference type="NCBI Taxonomy" id="563466"/>
    <lineage>
        <taxon>Eukaryota</taxon>
        <taxon>Fungi</taxon>
        <taxon>Dikarya</taxon>
        <taxon>Ascomycota</taxon>
        <taxon>Pezizomycotina</taxon>
        <taxon>Sordariomycetes</taxon>
        <taxon>Hypocreomycetidae</taxon>
        <taxon>Microascales</taxon>
        <taxon>Microascaceae</taxon>
        <taxon>Scedosporium</taxon>
    </lineage>
</organism>
<dbReference type="EMBL" id="JOWA01000096">
    <property type="protein sequence ID" value="KEZ43091.1"/>
    <property type="molecule type" value="Genomic_DNA"/>
</dbReference>
<gene>
    <name evidence="1" type="ORF">SAPIO_CDS4964</name>
</gene>